<dbReference type="EMBL" id="JBBKAM010000002">
    <property type="protein sequence ID" value="MEJ8643972.1"/>
    <property type="molecule type" value="Genomic_DNA"/>
</dbReference>
<evidence type="ECO:0000313" key="3">
    <source>
        <dbReference type="EMBL" id="MEJ8643972.1"/>
    </source>
</evidence>
<dbReference type="Proteomes" id="UP001382904">
    <property type="component" value="Unassembled WGS sequence"/>
</dbReference>
<protein>
    <submittedName>
        <fullName evidence="3">Lipopolysaccharide biosynthesis protein</fullName>
    </submittedName>
</protein>
<sequence>MADSADQKKSQKKPENKAEKQAEKQPEKQAEKKAEQSERSAKKPVHRSGKRSRRRSMAPPVWWPLPACALLGLAAGGAYGVLKAPEYAATSYVVAVPDDTTEPATALGFAQAYARIATSSSTLAYAQPRAGIGARQLRTQVRAETSPESPMIAITGTSKSPAEAADIANAVADALSLSSNQAAKNTGVQLLLFNQAVAPSEPASPSAPISGAVGMCAGGLLGGLWLLARPGRARRPEEQVAASPVASPPIPRWSPRWRPRWGPSSSPPPGPRSGSTPRSPPRVSRPRPRRRSPCDEFGLRRGPVGDAVP</sequence>
<comment type="caution">
    <text evidence="3">The sequence shown here is derived from an EMBL/GenBank/DDBJ whole genome shotgun (WGS) entry which is preliminary data.</text>
</comment>
<feature type="compositionally biased region" description="Basic residues" evidence="1">
    <location>
        <begin position="42"/>
        <end position="56"/>
    </location>
</feature>
<reference evidence="3 4" key="1">
    <citation type="submission" date="2024-03" db="EMBL/GenBank/DDBJ databases">
        <title>Novel Streptomyces species of biotechnological and ecological value are a feature of Machair soil.</title>
        <authorList>
            <person name="Prole J.R."/>
            <person name="Goodfellow M."/>
            <person name="Allenby N."/>
            <person name="Ward A.C."/>
        </authorList>
    </citation>
    <scope>NUCLEOTIDE SEQUENCE [LARGE SCALE GENOMIC DNA]</scope>
    <source>
        <strain evidence="3 4">MS1.HAVA.3</strain>
    </source>
</reference>
<keyword evidence="4" id="KW-1185">Reference proteome</keyword>
<proteinExistence type="predicted"/>
<feature type="transmembrane region" description="Helical" evidence="2">
    <location>
        <begin position="209"/>
        <end position="228"/>
    </location>
</feature>
<feature type="region of interest" description="Disordered" evidence="1">
    <location>
        <begin position="1"/>
        <end position="57"/>
    </location>
</feature>
<evidence type="ECO:0000313" key="4">
    <source>
        <dbReference type="Proteomes" id="UP001382904"/>
    </source>
</evidence>
<evidence type="ECO:0000256" key="1">
    <source>
        <dbReference type="SAM" id="MobiDB-lite"/>
    </source>
</evidence>
<evidence type="ECO:0000256" key="2">
    <source>
        <dbReference type="SAM" id="Phobius"/>
    </source>
</evidence>
<keyword evidence="2" id="KW-0812">Transmembrane</keyword>
<feature type="transmembrane region" description="Helical" evidence="2">
    <location>
        <begin position="61"/>
        <end position="82"/>
    </location>
</feature>
<keyword evidence="2" id="KW-0472">Membrane</keyword>
<dbReference type="PANTHER" id="PTHR32309:SF31">
    <property type="entry name" value="CAPSULAR EXOPOLYSACCHARIDE FAMILY"/>
    <property type="match status" value="1"/>
</dbReference>
<feature type="compositionally biased region" description="Low complexity" evidence="1">
    <location>
        <begin position="253"/>
        <end position="264"/>
    </location>
</feature>
<dbReference type="PANTHER" id="PTHR32309">
    <property type="entry name" value="TYROSINE-PROTEIN KINASE"/>
    <property type="match status" value="1"/>
</dbReference>
<gene>
    <name evidence="3" type="ORF">WKI68_26585</name>
</gene>
<keyword evidence="2" id="KW-1133">Transmembrane helix</keyword>
<dbReference type="InterPro" id="IPR050445">
    <property type="entry name" value="Bact_polysacc_biosynth/exp"/>
</dbReference>
<name>A0ABU8U801_9ACTN</name>
<organism evidence="3 4">
    <name type="scientific">Streptomyces caledonius</name>
    <dbReference type="NCBI Taxonomy" id="3134107"/>
    <lineage>
        <taxon>Bacteria</taxon>
        <taxon>Bacillati</taxon>
        <taxon>Actinomycetota</taxon>
        <taxon>Actinomycetes</taxon>
        <taxon>Kitasatosporales</taxon>
        <taxon>Streptomycetaceae</taxon>
        <taxon>Streptomyces</taxon>
    </lineage>
</organism>
<accession>A0ABU8U801</accession>
<feature type="region of interest" description="Disordered" evidence="1">
    <location>
        <begin position="235"/>
        <end position="309"/>
    </location>
</feature>
<feature type="compositionally biased region" description="Basic and acidic residues" evidence="1">
    <location>
        <begin position="1"/>
        <end position="41"/>
    </location>
</feature>